<proteinExistence type="predicted"/>
<evidence type="ECO:0000313" key="1">
    <source>
        <dbReference type="EMBL" id="KAB2100010.1"/>
    </source>
</evidence>
<accession>A0ACB6F6H5</accession>
<comment type="caution">
    <text evidence="1">The sequence shown here is derived from an EMBL/GenBank/DDBJ whole genome shotgun (WGS) entry which is preliminary data.</text>
</comment>
<dbReference type="EMBL" id="PDWZ02000014">
    <property type="protein sequence ID" value="KAB2100010.1"/>
    <property type="molecule type" value="Genomic_DNA"/>
</dbReference>
<reference evidence="1 2" key="1">
    <citation type="journal article" date="2019" name="bioRxiv">
        <title>Genomics, evolutionary history and diagnostics of the Alternaria alternata species group including apple and Asian pear pathotypes.</title>
        <authorList>
            <person name="Armitage A.D."/>
            <person name="Cockerton H.M."/>
            <person name="Sreenivasaprasad S."/>
            <person name="Woodhall J.W."/>
            <person name="Lane C.R."/>
            <person name="Harrison R.J."/>
            <person name="Clarkson J.P."/>
        </authorList>
    </citation>
    <scope>NUCLEOTIDE SEQUENCE [LARGE SCALE GENOMIC DNA]</scope>
    <source>
        <strain evidence="1 2">FERA 650</strain>
    </source>
</reference>
<organism evidence="1 2">
    <name type="scientific">Alternaria gaisen</name>
    <dbReference type="NCBI Taxonomy" id="167740"/>
    <lineage>
        <taxon>Eukaryota</taxon>
        <taxon>Fungi</taxon>
        <taxon>Dikarya</taxon>
        <taxon>Ascomycota</taxon>
        <taxon>Pezizomycotina</taxon>
        <taxon>Dothideomycetes</taxon>
        <taxon>Pleosporomycetidae</taxon>
        <taxon>Pleosporales</taxon>
        <taxon>Pleosporineae</taxon>
        <taxon>Pleosporaceae</taxon>
        <taxon>Alternaria</taxon>
        <taxon>Alternaria sect. Alternaria</taxon>
    </lineage>
</organism>
<keyword evidence="2" id="KW-1185">Reference proteome</keyword>
<gene>
    <name evidence="1" type="ORF">AG0111_0g11784</name>
</gene>
<protein>
    <submittedName>
        <fullName evidence="1">Uncharacterized protein</fullName>
    </submittedName>
</protein>
<sequence length="322" mass="37306">MPGYRLPPATLQSVLNHIAAGESNHAINRAVGVSRSCIAKLKLSLEYWGTPYPPRCVRLGRPRLLREAQRARFDEYLKSRPSAYLEEMKDFFYDEFDLEVSLTTVWRELERMNYSRKVASKRAREQSEPLRRVYLARMAEHYTADQIVALDESACNERTGDRKYGWSPRNEPVELTYSFKRSERWSLLPALTVNGYLSYTIFQGAITSELMEEFLEYQVLPFCNPHPAPNSVIVLDNASIHRSARVRQLCEAAGVILEYLPPYSPDYNPIEKSFKQLKGWIKRHADDVGIFKEFDAFLHYAVQSVCCEMDCKSWFRSCGYPL</sequence>
<name>A0ACB6F6H5_9PLEO</name>
<evidence type="ECO:0000313" key="2">
    <source>
        <dbReference type="Proteomes" id="UP000293547"/>
    </source>
</evidence>
<dbReference type="Proteomes" id="UP000293547">
    <property type="component" value="Unassembled WGS sequence"/>
</dbReference>